<sequence>MCRWIAYQGEPTFLDALVAEPAHSLIAQSLCAAEAKVVTNGDGFGIGWYGDRDRPGVYREVRPAWSDENLRNLCHQVKASLFFAHVRASTGPAIARANCHPFTVGRLMFMHNGQIGQFCAIKRRVEAMIPDDLYHHRSGTTDSEALFLAAFAHGIASDPIGGMAATLHAVHGLMLKAGLREALRFTACLTDGTDLYAFRWASDGRAPTLYWRQTNGNLVVVSEPLDGDRTQWTEVPQGCVLVARNGRPAVLHGLDEAIAGSRAAKAA</sequence>
<evidence type="ECO:0000313" key="4">
    <source>
        <dbReference type="Proteomes" id="UP000290759"/>
    </source>
</evidence>
<dbReference type="PROSITE" id="PS51278">
    <property type="entry name" value="GATASE_TYPE_2"/>
    <property type="match status" value="1"/>
</dbReference>
<keyword evidence="1 3" id="KW-0315">Glutamine amidotransferase</keyword>
<dbReference type="AlphaFoldDB" id="A0A4Q2U779"/>
<dbReference type="Proteomes" id="UP000290759">
    <property type="component" value="Unassembled WGS sequence"/>
</dbReference>
<dbReference type="GO" id="GO:0016740">
    <property type="term" value="F:transferase activity"/>
    <property type="evidence" value="ECO:0007669"/>
    <property type="project" value="UniProtKB-KW"/>
</dbReference>
<accession>A0A4Q2U779</accession>
<proteinExistence type="predicted"/>
<protein>
    <submittedName>
        <fullName evidence="3">Class II glutamine amidotransferase</fullName>
    </submittedName>
</protein>
<comment type="caution">
    <text evidence="3">The sequence shown here is derived from an EMBL/GenBank/DDBJ whole genome shotgun (WGS) entry which is preliminary data.</text>
</comment>
<keyword evidence="3" id="KW-0808">Transferase</keyword>
<evidence type="ECO:0000259" key="2">
    <source>
        <dbReference type="PROSITE" id="PS51278"/>
    </source>
</evidence>
<gene>
    <name evidence="3" type="ORF">D3273_16365</name>
</gene>
<organism evidence="3 4">
    <name type="scientific">Lichenibacterium minor</name>
    <dbReference type="NCBI Taxonomy" id="2316528"/>
    <lineage>
        <taxon>Bacteria</taxon>
        <taxon>Pseudomonadati</taxon>
        <taxon>Pseudomonadota</taxon>
        <taxon>Alphaproteobacteria</taxon>
        <taxon>Hyphomicrobiales</taxon>
        <taxon>Lichenihabitantaceae</taxon>
        <taxon>Lichenibacterium</taxon>
    </lineage>
</organism>
<dbReference type="InterPro" id="IPR017932">
    <property type="entry name" value="GATase_2_dom"/>
</dbReference>
<evidence type="ECO:0000256" key="1">
    <source>
        <dbReference type="ARBA" id="ARBA00022962"/>
    </source>
</evidence>
<dbReference type="CDD" id="cd01908">
    <property type="entry name" value="YafJ"/>
    <property type="match status" value="1"/>
</dbReference>
<dbReference type="Gene3D" id="3.60.20.10">
    <property type="entry name" value="Glutamine Phosphoribosylpyrophosphate, subunit 1, domain 1"/>
    <property type="match status" value="1"/>
</dbReference>
<dbReference type="EMBL" id="QYBB01000019">
    <property type="protein sequence ID" value="RYC30941.1"/>
    <property type="molecule type" value="Genomic_DNA"/>
</dbReference>
<feature type="domain" description="Glutamine amidotransferase type-2" evidence="2">
    <location>
        <begin position="2"/>
        <end position="267"/>
    </location>
</feature>
<dbReference type="Pfam" id="PF13230">
    <property type="entry name" value="GATase_4"/>
    <property type="match status" value="1"/>
</dbReference>
<dbReference type="InterPro" id="IPR026869">
    <property type="entry name" value="EgtC-like"/>
</dbReference>
<name>A0A4Q2U779_9HYPH</name>
<reference evidence="3 4" key="1">
    <citation type="submission" date="2018-12" db="EMBL/GenBank/DDBJ databases">
        <authorList>
            <person name="Grouzdev D.S."/>
            <person name="Krutkina M.S."/>
        </authorList>
    </citation>
    <scope>NUCLEOTIDE SEQUENCE [LARGE SCALE GENOMIC DNA]</scope>
    <source>
        <strain evidence="3 4">RmlP026</strain>
    </source>
</reference>
<dbReference type="OrthoDB" id="9804310at2"/>
<reference evidence="3 4" key="2">
    <citation type="submission" date="2019-02" db="EMBL/GenBank/DDBJ databases">
        <title>'Lichenibacterium ramalinii' gen. nov. sp. nov., 'Lichenibacterium minor' gen. nov. sp. nov.</title>
        <authorList>
            <person name="Pankratov T."/>
        </authorList>
    </citation>
    <scope>NUCLEOTIDE SEQUENCE [LARGE SCALE GENOMIC DNA]</scope>
    <source>
        <strain evidence="3 4">RmlP026</strain>
    </source>
</reference>
<dbReference type="InterPro" id="IPR029055">
    <property type="entry name" value="Ntn_hydrolases_N"/>
</dbReference>
<keyword evidence="4" id="KW-1185">Reference proteome</keyword>
<dbReference type="PANTHER" id="PTHR43187:SF1">
    <property type="entry name" value="GLUTAMINE AMIDOTRANSFERASE DUG3-RELATED"/>
    <property type="match status" value="1"/>
</dbReference>
<evidence type="ECO:0000313" key="3">
    <source>
        <dbReference type="EMBL" id="RYC30941.1"/>
    </source>
</evidence>
<dbReference type="InterPro" id="IPR052373">
    <property type="entry name" value="Gamma-glu_amide_hydrolase"/>
</dbReference>
<dbReference type="PANTHER" id="PTHR43187">
    <property type="entry name" value="GLUTAMINE AMIDOTRANSFERASE DUG3-RELATED"/>
    <property type="match status" value="1"/>
</dbReference>
<dbReference type="RefSeq" id="WP_129227966.1">
    <property type="nucleotide sequence ID" value="NZ_QYBB01000019.1"/>
</dbReference>
<dbReference type="SUPFAM" id="SSF56235">
    <property type="entry name" value="N-terminal nucleophile aminohydrolases (Ntn hydrolases)"/>
    <property type="match status" value="1"/>
</dbReference>